<name>A0A7J6JYI3_TOXGO</name>
<sequence length="79" mass="9154">MYTCWTQGRRRTAEGTDVEFTRNRRLFFPTPRPCLVFPELFRSALWPHDSTCACKAGPDVDCRLFFDTGRLLSSFLDCA</sequence>
<proteinExistence type="predicted"/>
<accession>A0A7J6JYI3</accession>
<comment type="caution">
    <text evidence="1">The sequence shown here is derived from an EMBL/GenBank/DDBJ whole genome shotgun (WGS) entry which is preliminary data.</text>
</comment>
<protein>
    <submittedName>
        <fullName evidence="1">Uncharacterized protein</fullName>
    </submittedName>
</protein>
<keyword evidence="2" id="KW-1185">Reference proteome</keyword>
<gene>
    <name evidence="1" type="ORF">TGRH88_041580</name>
</gene>
<dbReference type="Proteomes" id="UP000557509">
    <property type="component" value="Unassembled WGS sequence"/>
</dbReference>
<reference evidence="1 2" key="1">
    <citation type="submission" date="2020-03" db="EMBL/GenBank/DDBJ databases">
        <title>Genome sequence of Toxoplasma gondii RH-88 strain.</title>
        <authorList>
            <person name="Lorenzi H.A."/>
            <person name="Venepally P."/>
            <person name="Rozenberg A."/>
            <person name="Sibley D."/>
        </authorList>
    </citation>
    <scope>NUCLEOTIDE SEQUENCE [LARGE SCALE GENOMIC DNA]</scope>
    <source>
        <strain evidence="1 2">RH-88</strain>
    </source>
</reference>
<organism evidence="1 2">
    <name type="scientific">Toxoplasma gondii</name>
    <dbReference type="NCBI Taxonomy" id="5811"/>
    <lineage>
        <taxon>Eukaryota</taxon>
        <taxon>Sar</taxon>
        <taxon>Alveolata</taxon>
        <taxon>Apicomplexa</taxon>
        <taxon>Conoidasida</taxon>
        <taxon>Coccidia</taxon>
        <taxon>Eucoccidiorida</taxon>
        <taxon>Eimeriorina</taxon>
        <taxon>Sarcocystidae</taxon>
        <taxon>Toxoplasma</taxon>
    </lineage>
</organism>
<evidence type="ECO:0000313" key="1">
    <source>
        <dbReference type="EMBL" id="KAF4640233.1"/>
    </source>
</evidence>
<dbReference type="AlphaFoldDB" id="A0A7J6JYI3"/>
<evidence type="ECO:0000313" key="2">
    <source>
        <dbReference type="Proteomes" id="UP000557509"/>
    </source>
</evidence>
<dbReference type="EMBL" id="JAAUHK010000195">
    <property type="protein sequence ID" value="KAF4640233.1"/>
    <property type="molecule type" value="Genomic_DNA"/>
</dbReference>